<dbReference type="Gene3D" id="3.40.50.12370">
    <property type="match status" value="1"/>
</dbReference>
<evidence type="ECO:0000313" key="3">
    <source>
        <dbReference type="EMBL" id="SEI85637.1"/>
    </source>
</evidence>
<reference evidence="4" key="1">
    <citation type="submission" date="2016-10" db="EMBL/GenBank/DDBJ databases">
        <authorList>
            <person name="Varghese N."/>
            <person name="Submissions S."/>
        </authorList>
    </citation>
    <scope>NUCLEOTIDE SEQUENCE [LARGE SCALE GENOMIC DNA]</scope>
    <source>
        <strain evidence="4">DSM 7165</strain>
    </source>
</reference>
<evidence type="ECO:0000259" key="2">
    <source>
        <dbReference type="Pfam" id="PF00582"/>
    </source>
</evidence>
<keyword evidence="4" id="KW-1185">Reference proteome</keyword>
<organism evidence="3 4">
    <name type="scientific">Allopseudospirillum japonicum</name>
    <dbReference type="NCBI Taxonomy" id="64971"/>
    <lineage>
        <taxon>Bacteria</taxon>
        <taxon>Pseudomonadati</taxon>
        <taxon>Pseudomonadota</taxon>
        <taxon>Gammaproteobacteria</taxon>
        <taxon>Oceanospirillales</taxon>
        <taxon>Oceanospirillaceae</taxon>
        <taxon>Allopseudospirillum</taxon>
    </lineage>
</organism>
<proteinExistence type="inferred from homology"/>
<dbReference type="PANTHER" id="PTHR46268">
    <property type="entry name" value="STRESS RESPONSE PROTEIN NHAX"/>
    <property type="match status" value="1"/>
</dbReference>
<dbReference type="PRINTS" id="PR01438">
    <property type="entry name" value="UNVRSLSTRESS"/>
</dbReference>
<comment type="similarity">
    <text evidence="1">Belongs to the universal stress protein A family.</text>
</comment>
<evidence type="ECO:0000256" key="1">
    <source>
        <dbReference type="ARBA" id="ARBA00008791"/>
    </source>
</evidence>
<feature type="domain" description="UspA" evidence="2">
    <location>
        <begin position="258"/>
        <end position="334"/>
    </location>
</feature>
<name>A0A1H6U7Q3_9GAMM</name>
<dbReference type="EMBL" id="FNYH01000013">
    <property type="protein sequence ID" value="SEI85637.1"/>
    <property type="molecule type" value="Genomic_DNA"/>
</dbReference>
<dbReference type="Pfam" id="PF00582">
    <property type="entry name" value="Usp"/>
    <property type="match status" value="2"/>
</dbReference>
<dbReference type="InterPro" id="IPR006016">
    <property type="entry name" value="UspA"/>
</dbReference>
<dbReference type="CDD" id="cd00293">
    <property type="entry name" value="USP-like"/>
    <property type="match status" value="2"/>
</dbReference>
<gene>
    <name evidence="3" type="ORF">SAMN05421831_11334</name>
</gene>
<dbReference type="PANTHER" id="PTHR46268:SF6">
    <property type="entry name" value="UNIVERSAL STRESS PROTEIN UP12"/>
    <property type="match status" value="1"/>
</dbReference>
<feature type="domain" description="UspA" evidence="2">
    <location>
        <begin position="52"/>
        <end position="207"/>
    </location>
</feature>
<dbReference type="Proteomes" id="UP000242999">
    <property type="component" value="Unassembled WGS sequence"/>
</dbReference>
<dbReference type="STRING" id="64971.SAMN05421831_11334"/>
<dbReference type="AlphaFoldDB" id="A0A1H6U7Q3"/>
<protein>
    <submittedName>
        <fullName evidence="3">Nucleotide-binding universal stress protein, UspA family</fullName>
    </submittedName>
</protein>
<sequence>MAGVKIAANLKPVSNQWLALISLERKPYNSQEDRETHICCIHANASRARLMNKIIACIDASQLNTSVTDAAIWAAQSLQKPLMFLHTLEKQAQHGADDLTGAIGLGARTQLLMEMTELDAQRSKLALKLGKELLAQAVQQAQMAGIDAPESKQEHGDFVDSLQALEADARLLVVGRCGEHHANQGFKALGSHIESLIRQVHTPVLLTPPEFKIPSNFMLAYDGRATADQAVQRILTSGLLKGLDCHLVSVKNKESELATKFAQTQKTLENAGFKVHAHLSEGPIFDTLLAYQQQNQIDLLIMGAFAHSKLRRLFVGSNTLRMLESLQVPLIILK</sequence>
<dbReference type="InterPro" id="IPR006015">
    <property type="entry name" value="Universal_stress_UspA"/>
</dbReference>
<dbReference type="RefSeq" id="WP_218139043.1">
    <property type="nucleotide sequence ID" value="NZ_FNYH01000013.1"/>
</dbReference>
<dbReference type="SUPFAM" id="SSF52402">
    <property type="entry name" value="Adenine nucleotide alpha hydrolases-like"/>
    <property type="match status" value="2"/>
</dbReference>
<accession>A0A1H6U7Q3</accession>
<evidence type="ECO:0000313" key="4">
    <source>
        <dbReference type="Proteomes" id="UP000242999"/>
    </source>
</evidence>